<feature type="compositionally biased region" description="Pro residues" evidence="6">
    <location>
        <begin position="565"/>
        <end position="583"/>
    </location>
</feature>
<keyword evidence="5" id="KW-0966">Cell projection</keyword>
<dbReference type="InterPro" id="IPR010796">
    <property type="entry name" value="C2_B9-type_dom"/>
</dbReference>
<accession>A0A7S2R424</accession>
<dbReference type="GO" id="GO:0036038">
    <property type="term" value="C:MKS complex"/>
    <property type="evidence" value="ECO:0007669"/>
    <property type="project" value="TreeGrafter"/>
</dbReference>
<organism evidence="7">
    <name type="scientific">Rhizochromulina marina</name>
    <dbReference type="NCBI Taxonomy" id="1034831"/>
    <lineage>
        <taxon>Eukaryota</taxon>
        <taxon>Sar</taxon>
        <taxon>Stramenopiles</taxon>
        <taxon>Ochrophyta</taxon>
        <taxon>Dictyochophyceae</taxon>
        <taxon>Rhizochromulinales</taxon>
        <taxon>Rhizochromulina</taxon>
    </lineage>
</organism>
<dbReference type="PANTHER" id="PTHR12968">
    <property type="entry name" value="B9 DOMAIN-CONTAINING"/>
    <property type="match status" value="1"/>
</dbReference>
<keyword evidence="3" id="KW-0970">Cilium biogenesis/degradation</keyword>
<evidence type="ECO:0000256" key="3">
    <source>
        <dbReference type="ARBA" id="ARBA00022794"/>
    </source>
</evidence>
<dbReference type="EMBL" id="HBHJ01000247">
    <property type="protein sequence ID" value="CAD9659861.1"/>
    <property type="molecule type" value="Transcribed_RNA"/>
</dbReference>
<feature type="region of interest" description="Disordered" evidence="6">
    <location>
        <begin position="530"/>
        <end position="638"/>
    </location>
</feature>
<name>A0A7S2R424_9STRA</name>
<dbReference type="GO" id="GO:0060271">
    <property type="term" value="P:cilium assembly"/>
    <property type="evidence" value="ECO:0007669"/>
    <property type="project" value="TreeGrafter"/>
</dbReference>
<sequence>MGDRPFYYQTTDPSQNLRVRIRIATVKPGGGPGERAEAVVGWQEKRQSPRQCAAWALQHQTGQHVASGSLDDMIASLERTGAWVFSVTDAECPPTTVSATAATPASPPPSSWLPFSASGGTLSAADQENQGDQVLVSMSNKTVQSPFELQASDMSAANSQVMYIMAATCRDPRRLRESVKATDKTAGHRELKASGYQEHMLCAVTAHRNGVFEAVPGFSVEESGNKFEHGIFVNDTELKDAATKGPCLTTYFLDTSIGFLAYTLENIAAASDLNKIEQIVAVERSKDESMRLRLRSRRNEFAKVHKHADRQLHLRLELSSISGLVVPNIFCEYQILMPHGWAPLDPKMSHGSADMWRKAEHEEQWSIGGISQIARVQSFSAAPRTTRAAHVACLVVFLGLLVTVGDDPESALLVCIAAALLLSMSWKDSGVAVGGNAHVNLSIPMDMACLDEGVNAKPVVHFELSSIDFFNRCKVEGYGSVTLPACACNKLIEVRMVRPAPRTQYEALQECFVGGVNRARDLEDIRAERVSRQSSKLAGFRNRSSQSSVSTGGWEPLLGHLRAQSPPPSTAPPQSPLPRPHPPLDSGFSKGESWPGRGARSCLGSNHWGEPRRACGPTSPTSLNGTAGRRRSKMISRS</sequence>
<proteinExistence type="predicted"/>
<dbReference type="AlphaFoldDB" id="A0A7S2R424"/>
<evidence type="ECO:0000256" key="4">
    <source>
        <dbReference type="ARBA" id="ARBA00023212"/>
    </source>
</evidence>
<evidence type="ECO:0000256" key="1">
    <source>
        <dbReference type="ARBA" id="ARBA00004120"/>
    </source>
</evidence>
<evidence type="ECO:0000256" key="2">
    <source>
        <dbReference type="ARBA" id="ARBA00022490"/>
    </source>
</evidence>
<dbReference type="Pfam" id="PF07162">
    <property type="entry name" value="B9-C2"/>
    <property type="match status" value="1"/>
</dbReference>
<reference evidence="7" key="1">
    <citation type="submission" date="2021-01" db="EMBL/GenBank/DDBJ databases">
        <authorList>
            <person name="Corre E."/>
            <person name="Pelletier E."/>
            <person name="Niang G."/>
            <person name="Scheremetjew M."/>
            <person name="Finn R."/>
            <person name="Kale V."/>
            <person name="Holt S."/>
            <person name="Cochrane G."/>
            <person name="Meng A."/>
            <person name="Brown T."/>
            <person name="Cohen L."/>
        </authorList>
    </citation>
    <scope>NUCLEOTIDE SEQUENCE</scope>
    <source>
        <strain evidence="7">CCMP1243</strain>
    </source>
</reference>
<evidence type="ECO:0000256" key="6">
    <source>
        <dbReference type="SAM" id="MobiDB-lite"/>
    </source>
</evidence>
<feature type="compositionally biased region" description="Polar residues" evidence="6">
    <location>
        <begin position="532"/>
        <end position="551"/>
    </location>
</feature>
<gene>
    <name evidence="7" type="ORF">RMAR1173_LOCUS175</name>
</gene>
<keyword evidence="2" id="KW-0963">Cytoplasm</keyword>
<feature type="compositionally biased region" description="Basic residues" evidence="6">
    <location>
        <begin position="628"/>
        <end position="638"/>
    </location>
</feature>
<comment type="subcellular location">
    <subcellularLocation>
        <location evidence="1">Cytoplasm</location>
        <location evidence="1">Cytoskeleton</location>
        <location evidence="1">Cilium basal body</location>
    </subcellularLocation>
</comment>
<keyword evidence="4" id="KW-0206">Cytoskeleton</keyword>
<evidence type="ECO:0000256" key="5">
    <source>
        <dbReference type="ARBA" id="ARBA00023273"/>
    </source>
</evidence>
<evidence type="ECO:0000313" key="7">
    <source>
        <dbReference type="EMBL" id="CAD9659861.1"/>
    </source>
</evidence>
<protein>
    <submittedName>
        <fullName evidence="7">Uncharacterized protein</fullName>
    </submittedName>
</protein>